<evidence type="ECO:0000256" key="5">
    <source>
        <dbReference type="ARBA" id="ARBA00009320"/>
    </source>
</evidence>
<dbReference type="InterPro" id="IPR005786">
    <property type="entry name" value="B_amino_transII"/>
</dbReference>
<dbReference type="FunFam" id="3.30.470.10:FF:000005">
    <property type="entry name" value="Branched-chain-amino-acid aminotransferase"/>
    <property type="match status" value="1"/>
</dbReference>
<dbReference type="PROSITE" id="PS00770">
    <property type="entry name" value="AA_TRANSFER_CLASS_4"/>
    <property type="match status" value="1"/>
</dbReference>
<sequence>MLRTASQFKIASRLFSSAAVRMTSSPVMPLDASKVEIQTTKTPSKPKSNDELVFGKTFTDHMLTVEWTQESGWGTPQIKPYGNLSLDPSSAVFHYGFELFEGLKAYRTPGDKVALFRADKNMERLNKSAARICLPTVDGEEVIKLMGKLIEQDKYLVPEGQGYALYLRPTMIGTTPALGVTAPDKALLFVIASPVGPYYKTGFKAVKLEATDYATRAWPGGCGDKKLGANYAPCVLPQRQAAERGYQQNLWLFGPEKHITEVGTMNAFFVFQDSKTGKKELVTAPLDGTILEGVTRDSILSLARERLDPNEWTISERYFSITEVAEKAACGELVEAFGAGTAAVVSPIKEIGWEGKDINVPLQPGKQSGALTENVAKWIANIQYGKEMHGNWSRPVA</sequence>
<keyword evidence="18" id="KW-1185">Reference proteome</keyword>
<comment type="catalytic activity">
    <reaction evidence="16">
        <text>L-valine + 2-oxoglutarate = 3-methyl-2-oxobutanoate + L-glutamate</text>
        <dbReference type="Rhea" id="RHEA:24813"/>
        <dbReference type="ChEBI" id="CHEBI:11851"/>
        <dbReference type="ChEBI" id="CHEBI:16810"/>
        <dbReference type="ChEBI" id="CHEBI:29985"/>
        <dbReference type="ChEBI" id="CHEBI:57762"/>
        <dbReference type="EC" id="2.6.1.42"/>
    </reaction>
</comment>
<dbReference type="OrthoDB" id="1732691at2759"/>
<keyword evidence="8 16" id="KW-0808">Transferase</keyword>
<comment type="pathway">
    <text evidence="3">Amino-acid biosynthesis; L-valine biosynthesis; L-valine from pyruvate: step 4/4.</text>
</comment>
<dbReference type="NCBIfam" id="NF009897">
    <property type="entry name" value="PRK13357.1"/>
    <property type="match status" value="1"/>
</dbReference>
<evidence type="ECO:0000256" key="14">
    <source>
        <dbReference type="RuleBase" id="RU004106"/>
    </source>
</evidence>
<evidence type="ECO:0000256" key="16">
    <source>
        <dbReference type="RuleBase" id="RU004517"/>
    </source>
</evidence>
<dbReference type="PIRSF" id="PIRSF006468">
    <property type="entry name" value="BCAT1"/>
    <property type="match status" value="1"/>
</dbReference>
<dbReference type="Pfam" id="PF01063">
    <property type="entry name" value="Aminotran_4"/>
    <property type="match status" value="1"/>
</dbReference>
<dbReference type="Gene3D" id="3.30.470.10">
    <property type="match status" value="1"/>
</dbReference>
<dbReference type="GO" id="GO:0009098">
    <property type="term" value="P:L-leucine biosynthetic process"/>
    <property type="evidence" value="ECO:0007669"/>
    <property type="project" value="TreeGrafter"/>
</dbReference>
<comment type="catalytic activity">
    <reaction evidence="16">
        <text>L-isoleucine + 2-oxoglutarate = (S)-3-methyl-2-oxopentanoate + L-glutamate</text>
        <dbReference type="Rhea" id="RHEA:24801"/>
        <dbReference type="ChEBI" id="CHEBI:16810"/>
        <dbReference type="ChEBI" id="CHEBI:29985"/>
        <dbReference type="ChEBI" id="CHEBI:35146"/>
        <dbReference type="ChEBI" id="CHEBI:58045"/>
        <dbReference type="EC" id="2.6.1.42"/>
    </reaction>
</comment>
<comment type="pathway">
    <text evidence="2">Amino-acid biosynthesis; L-isoleucine biosynthesis; L-isoleucine from 2-oxobutanoate: step 4/4.</text>
</comment>
<proteinExistence type="inferred from homology"/>
<evidence type="ECO:0000256" key="2">
    <source>
        <dbReference type="ARBA" id="ARBA00004824"/>
    </source>
</evidence>
<comment type="similarity">
    <text evidence="5 14">Belongs to the class-IV pyridoxal-phosphate-dependent aminotransferase family.</text>
</comment>
<dbReference type="STRING" id="1266660.A0A1G4IX50"/>
<evidence type="ECO:0000256" key="6">
    <source>
        <dbReference type="ARBA" id="ARBA00022576"/>
    </source>
</evidence>
<dbReference type="Gene3D" id="3.20.10.10">
    <property type="entry name" value="D-amino Acid Aminotransferase, subunit A, domain 2"/>
    <property type="match status" value="1"/>
</dbReference>
<evidence type="ECO:0000256" key="13">
    <source>
        <dbReference type="PIRSR" id="PIRSR006468-1"/>
    </source>
</evidence>
<comment type="pathway">
    <text evidence="12">Amino-acid biosynthesis; L-methionine biosynthesis via salvage pathway; L-methionine from S-methyl-5-thio-alpha-D-ribose 1-phosphate: step 6/6.</text>
</comment>
<accession>A0A1G4IX50</accession>
<dbReference type="Proteomes" id="UP000190274">
    <property type="component" value="Chromosome C"/>
</dbReference>
<evidence type="ECO:0000256" key="4">
    <source>
        <dbReference type="ARBA" id="ARBA00005072"/>
    </source>
</evidence>
<dbReference type="InterPro" id="IPR018300">
    <property type="entry name" value="Aminotrans_IV_CS"/>
</dbReference>
<dbReference type="InterPro" id="IPR033939">
    <property type="entry name" value="BCAT_family"/>
</dbReference>
<evidence type="ECO:0000256" key="7">
    <source>
        <dbReference type="ARBA" id="ARBA00022605"/>
    </source>
</evidence>
<dbReference type="GO" id="GO:0009099">
    <property type="term" value="P:L-valine biosynthetic process"/>
    <property type="evidence" value="ECO:0007669"/>
    <property type="project" value="TreeGrafter"/>
</dbReference>
<dbReference type="InterPro" id="IPR001544">
    <property type="entry name" value="Aminotrans_IV"/>
</dbReference>
<dbReference type="CDD" id="cd01557">
    <property type="entry name" value="BCAT_beta_family"/>
    <property type="match status" value="1"/>
</dbReference>
<dbReference type="InterPro" id="IPR036038">
    <property type="entry name" value="Aminotransferase-like"/>
</dbReference>
<comment type="catalytic activity">
    <reaction evidence="16">
        <text>L-leucine + 2-oxoglutarate = 4-methyl-2-oxopentanoate + L-glutamate</text>
        <dbReference type="Rhea" id="RHEA:18321"/>
        <dbReference type="ChEBI" id="CHEBI:16810"/>
        <dbReference type="ChEBI" id="CHEBI:17865"/>
        <dbReference type="ChEBI" id="CHEBI:29985"/>
        <dbReference type="ChEBI" id="CHEBI:57427"/>
        <dbReference type="EC" id="2.6.1.42"/>
    </reaction>
</comment>
<organism evidence="17 18">
    <name type="scientific">Lachancea dasiensis</name>
    <dbReference type="NCBI Taxonomy" id="1072105"/>
    <lineage>
        <taxon>Eukaryota</taxon>
        <taxon>Fungi</taxon>
        <taxon>Dikarya</taxon>
        <taxon>Ascomycota</taxon>
        <taxon>Saccharomycotina</taxon>
        <taxon>Saccharomycetes</taxon>
        <taxon>Saccharomycetales</taxon>
        <taxon>Saccharomycetaceae</taxon>
        <taxon>Lachancea</taxon>
    </lineage>
</organism>
<dbReference type="AlphaFoldDB" id="A0A1G4IX50"/>
<dbReference type="GO" id="GO:0009083">
    <property type="term" value="P:branched-chain amino acid catabolic process"/>
    <property type="evidence" value="ECO:0007669"/>
    <property type="project" value="EnsemblFungi"/>
</dbReference>
<dbReference type="EC" id="2.6.1.42" evidence="16"/>
<reference evidence="18" key="1">
    <citation type="submission" date="2016-03" db="EMBL/GenBank/DDBJ databases">
        <authorList>
            <person name="Devillers H."/>
        </authorList>
    </citation>
    <scope>NUCLEOTIDE SEQUENCE [LARGE SCALE GENOMIC DNA]</scope>
</reference>
<evidence type="ECO:0000313" key="18">
    <source>
        <dbReference type="Proteomes" id="UP000190274"/>
    </source>
</evidence>
<keyword evidence="10 16" id="KW-0100">Branched-chain amino acid biosynthesis</keyword>
<evidence type="ECO:0000256" key="15">
    <source>
        <dbReference type="RuleBase" id="RU004516"/>
    </source>
</evidence>
<name>A0A1G4IX50_9SACH</name>
<keyword evidence="6 16" id="KW-0032">Aminotransferase</keyword>
<dbReference type="FunFam" id="3.20.10.10:FF:000004">
    <property type="entry name" value="Branched-chain-amino-acid aminotransferase"/>
    <property type="match status" value="1"/>
</dbReference>
<dbReference type="GO" id="GO:0052656">
    <property type="term" value="F:L-isoleucine-2-oxoglutarate transaminase activity"/>
    <property type="evidence" value="ECO:0007669"/>
    <property type="project" value="RHEA"/>
</dbReference>
<dbReference type="InterPro" id="IPR043131">
    <property type="entry name" value="BCAT-like_N"/>
</dbReference>
<dbReference type="NCBIfam" id="TIGR01123">
    <property type="entry name" value="ilvE_II"/>
    <property type="match status" value="1"/>
</dbReference>
<dbReference type="InterPro" id="IPR043132">
    <property type="entry name" value="BCAT-like_C"/>
</dbReference>
<dbReference type="PANTHER" id="PTHR11825">
    <property type="entry name" value="SUBGROUP IIII AMINOTRANSFERASE"/>
    <property type="match status" value="1"/>
</dbReference>
<protein>
    <recommendedName>
        <fullName evidence="16">Branched-chain-amino-acid aminotransferase</fullName>
        <ecNumber evidence="16">2.6.1.42</ecNumber>
    </recommendedName>
</protein>
<dbReference type="GO" id="GO:0005739">
    <property type="term" value="C:mitochondrion"/>
    <property type="evidence" value="ECO:0007669"/>
    <property type="project" value="TreeGrafter"/>
</dbReference>
<keyword evidence="9 15" id="KW-0663">Pyridoxal phosphate</keyword>
<evidence type="ECO:0000256" key="10">
    <source>
        <dbReference type="ARBA" id="ARBA00023304"/>
    </source>
</evidence>
<evidence type="ECO:0000313" key="17">
    <source>
        <dbReference type="EMBL" id="SCU81640.1"/>
    </source>
</evidence>
<comment type="catalytic activity">
    <reaction evidence="11">
        <text>a 2-oxocarboxylate + L-methionine = 4-methylsulfanyl-2-oxobutanoate + an L-alpha-amino acid</text>
        <dbReference type="Rhea" id="RHEA:31763"/>
        <dbReference type="ChEBI" id="CHEBI:16723"/>
        <dbReference type="ChEBI" id="CHEBI:35179"/>
        <dbReference type="ChEBI" id="CHEBI:57844"/>
        <dbReference type="ChEBI" id="CHEBI:59869"/>
    </reaction>
    <physiologicalReaction direction="right-to-left" evidence="11">
        <dbReference type="Rhea" id="RHEA:31765"/>
    </physiologicalReaction>
</comment>
<comment type="cofactor">
    <cofactor evidence="1 15">
        <name>pyridoxal 5'-phosphate</name>
        <dbReference type="ChEBI" id="CHEBI:597326"/>
    </cofactor>
</comment>
<dbReference type="GO" id="GO:0010326">
    <property type="term" value="F:methionine-oxo-acid transaminase activity"/>
    <property type="evidence" value="ECO:0007669"/>
    <property type="project" value="RHEA"/>
</dbReference>
<gene>
    <name evidence="17" type="ORF">LADA_0C00232G</name>
</gene>
<evidence type="ECO:0000256" key="3">
    <source>
        <dbReference type="ARBA" id="ARBA00004931"/>
    </source>
</evidence>
<feature type="modified residue" description="N6-(pyridoxal phosphate)lysine" evidence="13">
    <location>
        <position position="226"/>
    </location>
</feature>
<keyword evidence="7 16" id="KW-0028">Amino-acid biosynthesis</keyword>
<dbReference type="PANTHER" id="PTHR11825:SF44">
    <property type="entry name" value="BRANCHED-CHAIN-AMINO-ACID AMINOTRANSFERASE"/>
    <property type="match status" value="1"/>
</dbReference>
<evidence type="ECO:0000256" key="11">
    <source>
        <dbReference type="ARBA" id="ARBA00051136"/>
    </source>
</evidence>
<evidence type="ECO:0000256" key="9">
    <source>
        <dbReference type="ARBA" id="ARBA00022898"/>
    </source>
</evidence>
<evidence type="ECO:0000256" key="8">
    <source>
        <dbReference type="ARBA" id="ARBA00022679"/>
    </source>
</evidence>
<evidence type="ECO:0000256" key="12">
    <source>
        <dbReference type="ARBA" id="ARBA00060556"/>
    </source>
</evidence>
<comment type="pathway">
    <text evidence="4">Amino-acid biosynthesis; L-leucine biosynthesis; L-leucine from 3-methyl-2-oxobutanoate: step 4/4.</text>
</comment>
<dbReference type="SUPFAM" id="SSF56752">
    <property type="entry name" value="D-aminoacid aminotransferase-like PLP-dependent enzymes"/>
    <property type="match status" value="1"/>
</dbReference>
<dbReference type="GO" id="GO:0052655">
    <property type="term" value="F:L-valine-2-oxoglutarate transaminase activity"/>
    <property type="evidence" value="ECO:0007669"/>
    <property type="project" value="RHEA"/>
</dbReference>
<dbReference type="EMBL" id="LT598459">
    <property type="protein sequence ID" value="SCU81640.1"/>
    <property type="molecule type" value="Genomic_DNA"/>
</dbReference>
<evidence type="ECO:0000256" key="1">
    <source>
        <dbReference type="ARBA" id="ARBA00001933"/>
    </source>
</evidence>
<dbReference type="GO" id="GO:0052654">
    <property type="term" value="F:L-leucine-2-oxoglutarate transaminase activity"/>
    <property type="evidence" value="ECO:0007669"/>
    <property type="project" value="RHEA"/>
</dbReference>